<accession>A0ABU4VIW3</accession>
<protein>
    <recommendedName>
        <fullName evidence="5">WD40 repeat protein</fullName>
    </recommendedName>
</protein>
<comment type="caution">
    <text evidence="3">The sequence shown here is derived from an EMBL/GenBank/DDBJ whole genome shotgun (WGS) entry which is preliminary data.</text>
</comment>
<dbReference type="InterPro" id="IPR011659">
    <property type="entry name" value="WD40"/>
</dbReference>
<dbReference type="RefSeq" id="WP_319953934.1">
    <property type="nucleotide sequence ID" value="NZ_JAXAVX010000003.1"/>
</dbReference>
<dbReference type="InterPro" id="IPR011041">
    <property type="entry name" value="Quinoprot_gluc/sorb_DH_b-prop"/>
</dbReference>
<gene>
    <name evidence="3" type="ORF">SK069_09270</name>
</gene>
<evidence type="ECO:0000256" key="1">
    <source>
        <dbReference type="SAM" id="MobiDB-lite"/>
    </source>
</evidence>
<feature type="compositionally biased region" description="Gly residues" evidence="1">
    <location>
        <begin position="345"/>
        <end position="372"/>
    </location>
</feature>
<dbReference type="InterPro" id="IPR011042">
    <property type="entry name" value="6-blade_b-propeller_TolB-like"/>
</dbReference>
<evidence type="ECO:0008006" key="5">
    <source>
        <dbReference type="Google" id="ProtNLM"/>
    </source>
</evidence>
<keyword evidence="4" id="KW-1185">Reference proteome</keyword>
<feature type="region of interest" description="Disordered" evidence="1">
    <location>
        <begin position="329"/>
        <end position="391"/>
    </location>
</feature>
<sequence length="480" mass="49735">MSSTSRPLRRRAAGAAALAACVLAAAATPASADSIAYVKGGDVWLSTPDGSRQYRVTDDGGYSQVSQSDSGRIAALRGDRISTFNPDGSPIHVDGSRRYDILTPHSYTHPGTMFRGPFDPAISPDGMRIAYSWYYTQTGQTPNCNPSNGCQTVYGRQGTNYISPDGKSPFDQPGFNEQTGWVGPSWTSDGGTIISDPIQVGNPDAVVHTPGDQHNGIRGAMSPWFFDPSATGGLADGELTRDRTKLVFVTGQAHETLFLYRGNGGHPHVPENCYKLTDGTGRISSPSWSPDGTTLAFADDSGINVLPLPSFATDCGTPTAEHAKRLLIPGATSPDWGPADVPAGPGKGGGAGGGGGTGGGGTGGDTGGGGGTAKPDPKPDTAKPPRGPAITVRGSLRLSSVLRKGVTLRVSGLKAGARTALQVRYRKRTVARRTVKVGTTGVVSATLKLSAAGKRALKGKRSAVLELRAGAIRTTAKVRR</sequence>
<dbReference type="Pfam" id="PF07676">
    <property type="entry name" value="PD40"/>
    <property type="match status" value="2"/>
</dbReference>
<dbReference type="PROSITE" id="PS51318">
    <property type="entry name" value="TAT"/>
    <property type="match status" value="1"/>
</dbReference>
<keyword evidence="2" id="KW-0732">Signal</keyword>
<evidence type="ECO:0000256" key="2">
    <source>
        <dbReference type="SAM" id="SignalP"/>
    </source>
</evidence>
<feature type="chain" id="PRO_5045647288" description="WD40 repeat protein" evidence="2">
    <location>
        <begin position="33"/>
        <end position="480"/>
    </location>
</feature>
<dbReference type="EMBL" id="JAXAVX010000003">
    <property type="protein sequence ID" value="MDX8151782.1"/>
    <property type="molecule type" value="Genomic_DNA"/>
</dbReference>
<proteinExistence type="predicted"/>
<dbReference type="InterPro" id="IPR006311">
    <property type="entry name" value="TAT_signal"/>
</dbReference>
<reference evidence="3 4" key="1">
    <citation type="submission" date="2023-11" db="EMBL/GenBank/DDBJ databases">
        <authorList>
            <person name="Xu M."/>
            <person name="Jiang T."/>
        </authorList>
    </citation>
    <scope>NUCLEOTIDE SEQUENCE [LARGE SCALE GENOMIC DNA]</scope>
    <source>
        <strain evidence="3 4">SD</strain>
    </source>
</reference>
<evidence type="ECO:0000313" key="4">
    <source>
        <dbReference type="Proteomes" id="UP001277761"/>
    </source>
</evidence>
<evidence type="ECO:0000313" key="3">
    <source>
        <dbReference type="EMBL" id="MDX8151782.1"/>
    </source>
</evidence>
<dbReference type="Proteomes" id="UP001277761">
    <property type="component" value="Unassembled WGS sequence"/>
</dbReference>
<feature type="signal peptide" evidence="2">
    <location>
        <begin position="1"/>
        <end position="32"/>
    </location>
</feature>
<organism evidence="3 4">
    <name type="scientific">Patulibacter brassicae</name>
    <dbReference type="NCBI Taxonomy" id="1705717"/>
    <lineage>
        <taxon>Bacteria</taxon>
        <taxon>Bacillati</taxon>
        <taxon>Actinomycetota</taxon>
        <taxon>Thermoleophilia</taxon>
        <taxon>Solirubrobacterales</taxon>
        <taxon>Patulibacteraceae</taxon>
        <taxon>Patulibacter</taxon>
    </lineage>
</organism>
<dbReference type="Gene3D" id="2.120.10.30">
    <property type="entry name" value="TolB, C-terminal domain"/>
    <property type="match status" value="1"/>
</dbReference>
<name>A0ABU4VIW3_9ACTN</name>
<dbReference type="SUPFAM" id="SSF50952">
    <property type="entry name" value="Soluble quinoprotein glucose dehydrogenase"/>
    <property type="match status" value="1"/>
</dbReference>